<evidence type="ECO:0000256" key="3">
    <source>
        <dbReference type="ARBA" id="ARBA00022448"/>
    </source>
</evidence>
<dbReference type="PROSITE" id="PS50893">
    <property type="entry name" value="ABC_TRANSPORTER_2"/>
    <property type="match status" value="2"/>
</dbReference>
<dbReference type="RefSeq" id="XP_018139099.1">
    <property type="nucleotide sequence ID" value="XM_018287810.1"/>
</dbReference>
<sequence length="1424" mass="157691">MASTDGKTFPPRKWYRRVPFLSQKPIKTKLTERHLKSKPFSSSNVENEEGINSQAYETETPEVRANLLSIITFNWLGTLLRTGYSRPLQADDLYDLPSTRLAIGHANLLEKSWAARFKQNKERPPSRRWCSWWPFSTRRTTDTTVLALSLNDVCFRWFWSGGLLKMFGDLTQIVSPLLIRFLISSLNDSSQQAYRSGFGFAIGLFALLALSVITNVHGFYRSATTGILLRAALMHVIYRRATTKLTERAKLKGDLGAGKLMSLMSADVTRVEFCCGFFHSAWTSILQIILCLGLTIWTLGYSALPGFGLLALLYPLQSFMMKNLFRLRRTSMPFTDARVKAVVEAVSTIRLVKTNAYEQSLLSKIGKLRSGEVVYIRKRMLLRAINIAVSFTAPTLASVVSIVCYGATTENGMQASVVFSALTFFLLMRTPLGSLPIAISAIADARAALERLSLFMVASDDSIAHDAALRHELSQKGRDAGHDYIIEVEDAMFAYHDDEQLFAGHDGNDEKSNATPSQRLYIDSLSVKKHQVVSIVGPVASGKSSVFGALLGDMHLVKAESCSINLDLSVSSQLALAPQVAWLLSDTIRENIVFGRPFDASWYSEVLTRCCLHPDLEVLSDSDMTVVGEKGVSLSGGQKQRISLARAIYGKSQLLLLDDCFSALDAHVGARVFENVVNRARRDNEGTIVFITHSMVLARQADHIVYMENGRIVEQGSFDYLQSLDGPFHDYIGSSMTQDSRLETSSEVAQPPHDPKNAQLLPEDKAKVKDAELQYQNQNQEKEKDTAAAPPDPKARGTQQGRGKEIMQQEERLVGTVSGKTYLRYIKFGNAWLTVPLFFASIAVFQGTSVVSPLWLSWWQKNKYPGISESAYMGGYAAWGIGQSLGLFLTNTVFALFCFWCSNQLHAAAFSGVLFAPIAFFDTTPQGRITHRFSKDVDSVDNVVGEQLRIFISTLVQVIGTIIVVSIILPVFVAIAAGVLLLYIWTGMYYRPAARELRRLNNLLRSRIYEHFGESLSGLPTLKAFGVLDRFVQDNGLKIDTENTAYWLSIAAVRWLNLRLDLCGAVLVLGAGLLVVGLRDTIDPSSGGVVLSYIVTAQAAFGNMIRFSAEIENNMNSVERMLHYAYSLEQEPAYHVKGVDKSLQDQEWPSKGHVQFQSLTLSHRPDLDPALQDVTLDIRPGEKIGIVGRTGAGKTTLITALLRLTEPTNGRIFIDGIDIHKVGHHLLRSRLSVISQDAVLLAGTIRYNLDPFQQYDDAWLMKCLRIVGLAGEKNNTTATISTGKDSGDSSDNEKNPDHTGSILHLDSQVKENGANISHGQRSLISIARALVRRSKVVILDEATASIDGRADKQLQIMLNEVMADATVLTVAHRLETIVHSCDRVLVMERGRVAEFDTIPSLYAETDSLFRALCDAAKITIAKEK</sequence>
<dbReference type="Proteomes" id="UP000078397">
    <property type="component" value="Unassembled WGS sequence"/>
</dbReference>
<keyword evidence="7 10" id="KW-1133">Transmembrane helix</keyword>
<dbReference type="CDD" id="cd18597">
    <property type="entry name" value="ABC_6TM_YOR1_D1_like"/>
    <property type="match status" value="1"/>
</dbReference>
<feature type="compositionally biased region" description="Polar residues" evidence="9">
    <location>
        <begin position="734"/>
        <end position="748"/>
    </location>
</feature>
<feature type="transmembrane region" description="Helical" evidence="10">
    <location>
        <begin position="193"/>
        <end position="213"/>
    </location>
</feature>
<dbReference type="InterPro" id="IPR003439">
    <property type="entry name" value="ABC_transporter-like_ATP-bd"/>
</dbReference>
<name>A0A179F7E2_METCM</name>
<dbReference type="InterPro" id="IPR050173">
    <property type="entry name" value="ABC_transporter_C-like"/>
</dbReference>
<feature type="domain" description="ABC transmembrane type-1" evidence="12">
    <location>
        <begin position="837"/>
        <end position="1113"/>
    </location>
</feature>
<feature type="transmembrane region" description="Helical" evidence="10">
    <location>
        <begin position="905"/>
        <end position="921"/>
    </location>
</feature>
<dbReference type="Pfam" id="PF00005">
    <property type="entry name" value="ABC_tran"/>
    <property type="match status" value="2"/>
</dbReference>
<dbReference type="CDD" id="cd18606">
    <property type="entry name" value="ABC_6TM_YOR1_D2_like"/>
    <property type="match status" value="1"/>
</dbReference>
<feature type="region of interest" description="Disordered" evidence="9">
    <location>
        <begin position="778"/>
        <end position="807"/>
    </location>
</feature>
<evidence type="ECO:0000256" key="10">
    <source>
        <dbReference type="SAM" id="Phobius"/>
    </source>
</evidence>
<evidence type="ECO:0000256" key="9">
    <source>
        <dbReference type="SAM" id="MobiDB-lite"/>
    </source>
</evidence>
<keyword evidence="5" id="KW-0547">Nucleotide-binding</keyword>
<evidence type="ECO:0000256" key="2">
    <source>
        <dbReference type="ARBA" id="ARBA00009726"/>
    </source>
</evidence>
<evidence type="ECO:0000256" key="7">
    <source>
        <dbReference type="ARBA" id="ARBA00022989"/>
    </source>
</evidence>
<dbReference type="FunFam" id="3.40.50.300:FF:000838">
    <property type="entry name" value="ABC multidrug transporter (Eurofung)"/>
    <property type="match status" value="1"/>
</dbReference>
<comment type="similarity">
    <text evidence="2">Belongs to the ABC transporter superfamily. ABCC family. Conjugate transporter (TC 3.A.1.208) subfamily.</text>
</comment>
<keyword evidence="8 10" id="KW-0472">Membrane</keyword>
<dbReference type="SUPFAM" id="SSF90123">
    <property type="entry name" value="ABC transporter transmembrane region"/>
    <property type="match status" value="2"/>
</dbReference>
<feature type="transmembrane region" description="Helical" evidence="10">
    <location>
        <begin position="414"/>
        <end position="432"/>
    </location>
</feature>
<dbReference type="SUPFAM" id="SSF52540">
    <property type="entry name" value="P-loop containing nucleoside triphosphate hydrolases"/>
    <property type="match status" value="2"/>
</dbReference>
<dbReference type="PROSITE" id="PS50929">
    <property type="entry name" value="ABC_TM1F"/>
    <property type="match status" value="2"/>
</dbReference>
<dbReference type="EMBL" id="LSBJ02000007">
    <property type="protein sequence ID" value="OAQ61395.1"/>
    <property type="molecule type" value="Genomic_DNA"/>
</dbReference>
<evidence type="ECO:0000313" key="14">
    <source>
        <dbReference type="Proteomes" id="UP000078397"/>
    </source>
</evidence>
<feature type="transmembrane region" description="Helical" evidence="10">
    <location>
        <begin position="831"/>
        <end position="856"/>
    </location>
</feature>
<feature type="region of interest" description="Disordered" evidence="9">
    <location>
        <begin position="732"/>
        <end position="761"/>
    </location>
</feature>
<dbReference type="PANTHER" id="PTHR24223:SF456">
    <property type="entry name" value="MULTIDRUG RESISTANCE-ASSOCIATED PROTEIN LETHAL(2)03659"/>
    <property type="match status" value="1"/>
</dbReference>
<dbReference type="GeneID" id="28851804"/>
<feature type="domain" description="ABC transporter" evidence="11">
    <location>
        <begin position="1154"/>
        <end position="1414"/>
    </location>
</feature>
<keyword evidence="4 10" id="KW-0812">Transmembrane</keyword>
<feature type="domain" description="ABC transmembrane type-1" evidence="12">
    <location>
        <begin position="161"/>
        <end position="444"/>
    </location>
</feature>
<dbReference type="InterPro" id="IPR027417">
    <property type="entry name" value="P-loop_NTPase"/>
</dbReference>
<dbReference type="GO" id="GO:0140359">
    <property type="term" value="F:ABC-type transporter activity"/>
    <property type="evidence" value="ECO:0007669"/>
    <property type="project" value="InterPro"/>
</dbReference>
<dbReference type="Gene3D" id="1.20.1560.10">
    <property type="entry name" value="ABC transporter type 1, transmembrane domain"/>
    <property type="match status" value="2"/>
</dbReference>
<dbReference type="GO" id="GO:0016020">
    <property type="term" value="C:membrane"/>
    <property type="evidence" value="ECO:0007669"/>
    <property type="project" value="UniProtKB-SubCell"/>
</dbReference>
<comment type="caution">
    <text evidence="13">The sequence shown here is derived from an EMBL/GenBank/DDBJ whole genome shotgun (WGS) entry which is preliminary data.</text>
</comment>
<dbReference type="InterPro" id="IPR011527">
    <property type="entry name" value="ABC1_TM_dom"/>
</dbReference>
<accession>A0A179F7E2</accession>
<dbReference type="Pfam" id="PF00664">
    <property type="entry name" value="ABC_membrane"/>
    <property type="match status" value="2"/>
</dbReference>
<feature type="transmembrane region" description="Helical" evidence="10">
    <location>
        <begin position="876"/>
        <end position="898"/>
    </location>
</feature>
<dbReference type="GO" id="GO:0005524">
    <property type="term" value="F:ATP binding"/>
    <property type="evidence" value="ECO:0007669"/>
    <property type="project" value="UniProtKB-KW"/>
</dbReference>
<protein>
    <submittedName>
        <fullName evidence="13">ATP-dependent bile acid permease</fullName>
    </submittedName>
</protein>
<proteinExistence type="inferred from homology"/>
<dbReference type="InterPro" id="IPR017871">
    <property type="entry name" value="ABC_transporter-like_CS"/>
</dbReference>
<evidence type="ECO:0000256" key="1">
    <source>
        <dbReference type="ARBA" id="ARBA00004141"/>
    </source>
</evidence>
<evidence type="ECO:0000256" key="6">
    <source>
        <dbReference type="ARBA" id="ARBA00022840"/>
    </source>
</evidence>
<organism evidence="13 14">
    <name type="scientific">Pochonia chlamydosporia 170</name>
    <dbReference type="NCBI Taxonomy" id="1380566"/>
    <lineage>
        <taxon>Eukaryota</taxon>
        <taxon>Fungi</taxon>
        <taxon>Dikarya</taxon>
        <taxon>Ascomycota</taxon>
        <taxon>Pezizomycotina</taxon>
        <taxon>Sordariomycetes</taxon>
        <taxon>Hypocreomycetidae</taxon>
        <taxon>Hypocreales</taxon>
        <taxon>Clavicipitaceae</taxon>
        <taxon>Pochonia</taxon>
    </lineage>
</organism>
<feature type="transmembrane region" description="Helical" evidence="10">
    <location>
        <begin position="958"/>
        <end position="985"/>
    </location>
</feature>
<reference evidence="13 14" key="1">
    <citation type="journal article" date="2016" name="PLoS Pathog.">
        <title>Biosynthesis of antibiotic leucinostatins in bio-control fungus Purpureocillium lilacinum and their inhibition on phytophthora revealed by genome mining.</title>
        <authorList>
            <person name="Wang G."/>
            <person name="Liu Z."/>
            <person name="Lin R."/>
            <person name="Li E."/>
            <person name="Mao Z."/>
            <person name="Ling J."/>
            <person name="Yang Y."/>
            <person name="Yin W.B."/>
            <person name="Xie B."/>
        </authorList>
    </citation>
    <scope>NUCLEOTIDE SEQUENCE [LARGE SCALE GENOMIC DNA]</scope>
    <source>
        <strain evidence="13">170</strain>
    </source>
</reference>
<evidence type="ECO:0000256" key="5">
    <source>
        <dbReference type="ARBA" id="ARBA00022741"/>
    </source>
</evidence>
<feature type="compositionally biased region" description="Basic and acidic residues" evidence="9">
    <location>
        <begin position="1285"/>
        <end position="1297"/>
    </location>
</feature>
<feature type="domain" description="ABC transporter" evidence="11">
    <location>
        <begin position="486"/>
        <end position="734"/>
    </location>
</feature>
<dbReference type="KEGG" id="pchm:VFPPC_09242"/>
<dbReference type="InterPro" id="IPR036640">
    <property type="entry name" value="ABC1_TM_sf"/>
</dbReference>
<feature type="region of interest" description="Disordered" evidence="9">
    <location>
        <begin position="1277"/>
        <end position="1301"/>
    </location>
</feature>
<evidence type="ECO:0000256" key="8">
    <source>
        <dbReference type="ARBA" id="ARBA00023136"/>
    </source>
</evidence>
<dbReference type="FunFam" id="1.20.1560.10:FF:000010">
    <property type="entry name" value="Multidrug resistance-associated ABC transporter"/>
    <property type="match status" value="1"/>
</dbReference>
<evidence type="ECO:0000259" key="12">
    <source>
        <dbReference type="PROSITE" id="PS50929"/>
    </source>
</evidence>
<dbReference type="CDD" id="cd03244">
    <property type="entry name" value="ABCC_MRP_domain2"/>
    <property type="match status" value="1"/>
</dbReference>
<keyword evidence="14" id="KW-1185">Reference proteome</keyword>
<feature type="transmembrane region" description="Helical" evidence="10">
    <location>
        <begin position="1058"/>
        <end position="1078"/>
    </location>
</feature>
<dbReference type="GO" id="GO:0016887">
    <property type="term" value="F:ATP hydrolysis activity"/>
    <property type="evidence" value="ECO:0007669"/>
    <property type="project" value="InterPro"/>
</dbReference>
<dbReference type="InterPro" id="IPR003593">
    <property type="entry name" value="AAA+_ATPase"/>
</dbReference>
<evidence type="ECO:0000256" key="4">
    <source>
        <dbReference type="ARBA" id="ARBA00022692"/>
    </source>
</evidence>
<dbReference type="CDD" id="cd03250">
    <property type="entry name" value="ABCC_MRP_domain1"/>
    <property type="match status" value="1"/>
</dbReference>
<dbReference type="PROSITE" id="PS00211">
    <property type="entry name" value="ABC_TRANSPORTER_1"/>
    <property type="match status" value="2"/>
</dbReference>
<gene>
    <name evidence="13" type="ORF">VFPPC_09242</name>
</gene>
<feature type="transmembrane region" description="Helical" evidence="10">
    <location>
        <begin position="385"/>
        <end position="408"/>
    </location>
</feature>
<feature type="transmembrane region" description="Helical" evidence="10">
    <location>
        <begin position="303"/>
        <end position="321"/>
    </location>
</feature>
<feature type="transmembrane region" description="Helical" evidence="10">
    <location>
        <begin position="271"/>
        <end position="297"/>
    </location>
</feature>
<dbReference type="PANTHER" id="PTHR24223">
    <property type="entry name" value="ATP-BINDING CASSETTE SUB-FAMILY C"/>
    <property type="match status" value="1"/>
</dbReference>
<dbReference type="STRING" id="1380566.A0A179F7E2"/>
<evidence type="ECO:0000259" key="11">
    <source>
        <dbReference type="PROSITE" id="PS50893"/>
    </source>
</evidence>
<keyword evidence="6" id="KW-0067">ATP-binding</keyword>
<feature type="transmembrane region" description="Helical" evidence="10">
    <location>
        <begin position="157"/>
        <end position="181"/>
    </location>
</feature>
<dbReference type="Gene3D" id="3.40.50.300">
    <property type="entry name" value="P-loop containing nucleotide triphosphate hydrolases"/>
    <property type="match status" value="2"/>
</dbReference>
<comment type="subcellular location">
    <subcellularLocation>
        <location evidence="1">Membrane</location>
        <topology evidence="1">Multi-pass membrane protein</topology>
    </subcellularLocation>
</comment>
<keyword evidence="3" id="KW-0813">Transport</keyword>
<evidence type="ECO:0000313" key="13">
    <source>
        <dbReference type="EMBL" id="OAQ61395.1"/>
    </source>
</evidence>
<dbReference type="OrthoDB" id="6500128at2759"/>
<dbReference type="SMART" id="SM00382">
    <property type="entry name" value="AAA"/>
    <property type="match status" value="2"/>
</dbReference>